<feature type="region of interest" description="Disordered" evidence="1">
    <location>
        <begin position="40"/>
        <end position="64"/>
    </location>
</feature>
<feature type="compositionally biased region" description="Basic and acidic residues" evidence="1">
    <location>
        <begin position="40"/>
        <end position="53"/>
    </location>
</feature>
<accession>A0ABS1VEY0</accession>
<feature type="region of interest" description="Disordered" evidence="1">
    <location>
        <begin position="1"/>
        <end position="28"/>
    </location>
</feature>
<feature type="compositionally biased region" description="Basic and acidic residues" evidence="1">
    <location>
        <begin position="15"/>
        <end position="28"/>
    </location>
</feature>
<evidence type="ECO:0000256" key="1">
    <source>
        <dbReference type="SAM" id="MobiDB-lite"/>
    </source>
</evidence>
<reference evidence="2 3" key="1">
    <citation type="submission" date="2021-01" db="EMBL/GenBank/DDBJ databases">
        <title>Actinoplanes sp. nov. LDG1-01 isolated from lichen.</title>
        <authorList>
            <person name="Saeng-In P."/>
            <person name="Phongsopitanun W."/>
            <person name="Kanchanasin P."/>
            <person name="Yuki M."/>
            <person name="Kudo T."/>
            <person name="Ohkuma M."/>
            <person name="Tanasupawat S."/>
        </authorList>
    </citation>
    <scope>NUCLEOTIDE SEQUENCE [LARGE SCALE GENOMIC DNA]</scope>
    <source>
        <strain evidence="2 3">LDG1-01</strain>
    </source>
</reference>
<comment type="caution">
    <text evidence="2">The sequence shown here is derived from an EMBL/GenBank/DDBJ whole genome shotgun (WGS) entry which is preliminary data.</text>
</comment>
<evidence type="ECO:0000313" key="2">
    <source>
        <dbReference type="EMBL" id="MBL7253224.1"/>
    </source>
</evidence>
<dbReference type="Proteomes" id="UP000598996">
    <property type="component" value="Unassembled WGS sequence"/>
</dbReference>
<name>A0ABS1VEY0_9ACTN</name>
<evidence type="ECO:0000313" key="3">
    <source>
        <dbReference type="Proteomes" id="UP000598996"/>
    </source>
</evidence>
<keyword evidence="3" id="KW-1185">Reference proteome</keyword>
<organism evidence="2 3">
    <name type="scientific">Paractinoplanes lichenicola</name>
    <dbReference type="NCBI Taxonomy" id="2802976"/>
    <lineage>
        <taxon>Bacteria</taxon>
        <taxon>Bacillati</taxon>
        <taxon>Actinomycetota</taxon>
        <taxon>Actinomycetes</taxon>
        <taxon>Micromonosporales</taxon>
        <taxon>Micromonosporaceae</taxon>
        <taxon>Paractinoplanes</taxon>
    </lineage>
</organism>
<proteinExistence type="predicted"/>
<dbReference type="RefSeq" id="WP_202989551.1">
    <property type="nucleotide sequence ID" value="NZ_JAENHO010000001.1"/>
</dbReference>
<dbReference type="EMBL" id="JAENHO010000001">
    <property type="protein sequence ID" value="MBL7253224.1"/>
    <property type="molecule type" value="Genomic_DNA"/>
</dbReference>
<gene>
    <name evidence="2" type="ORF">JKJ07_02760</name>
</gene>
<protein>
    <submittedName>
        <fullName evidence="2">Uncharacterized protein</fullName>
    </submittedName>
</protein>
<sequence>MTGRAVWRRTNASDTPEKERRCGGPEMSVEERYQLMRERRLAAKKEEPVKKDEPADEEEDDLKAAERFRNDRYSVKLLKQDDDAWGGGAKSTGTLG</sequence>